<evidence type="ECO:0000256" key="3">
    <source>
        <dbReference type="SAM" id="MobiDB-lite"/>
    </source>
</evidence>
<dbReference type="PANTHER" id="PTHR25462">
    <property type="entry name" value="BONUS, ISOFORM C-RELATED"/>
    <property type="match status" value="1"/>
</dbReference>
<feature type="domain" description="B box-type" evidence="4">
    <location>
        <begin position="27"/>
        <end position="68"/>
    </location>
</feature>
<dbReference type="PANTHER" id="PTHR25462:SF296">
    <property type="entry name" value="MEIOTIC P26, ISOFORM F"/>
    <property type="match status" value="1"/>
</dbReference>
<accession>A0A9Q0YIU4</accession>
<dbReference type="InterPro" id="IPR047153">
    <property type="entry name" value="TRIM45/56/19-like"/>
</dbReference>
<keyword evidence="2" id="KW-0175">Coiled coil</keyword>
<dbReference type="Pfam" id="PF00643">
    <property type="entry name" value="zf-B_box"/>
    <property type="match status" value="1"/>
</dbReference>
<evidence type="ECO:0000259" key="4">
    <source>
        <dbReference type="PROSITE" id="PS50119"/>
    </source>
</evidence>
<comment type="caution">
    <text evidence="5">The sequence shown here is derived from an EMBL/GenBank/DDBJ whole genome shotgun (WGS) entry which is preliminary data.</text>
</comment>
<keyword evidence="1" id="KW-0863">Zinc-finger</keyword>
<name>A0A9Q0YIU4_HOLLE</name>
<proteinExistence type="predicted"/>
<reference evidence="5" key="1">
    <citation type="submission" date="2021-10" db="EMBL/GenBank/DDBJ databases">
        <title>Tropical sea cucumber genome reveals ecological adaptation and Cuvierian tubules defense mechanism.</title>
        <authorList>
            <person name="Chen T."/>
        </authorList>
    </citation>
    <scope>NUCLEOTIDE SEQUENCE</scope>
    <source>
        <strain evidence="5">Nanhai2018</strain>
        <tissue evidence="5">Muscle</tissue>
    </source>
</reference>
<evidence type="ECO:0000256" key="1">
    <source>
        <dbReference type="PROSITE-ProRule" id="PRU00024"/>
    </source>
</evidence>
<dbReference type="Proteomes" id="UP001152320">
    <property type="component" value="Chromosome 22"/>
</dbReference>
<keyword evidence="6" id="KW-1185">Reference proteome</keyword>
<keyword evidence="1" id="KW-0479">Metal-binding</keyword>
<dbReference type="Gene3D" id="3.30.160.60">
    <property type="entry name" value="Classic Zinc Finger"/>
    <property type="match status" value="1"/>
</dbReference>
<evidence type="ECO:0000313" key="6">
    <source>
        <dbReference type="Proteomes" id="UP001152320"/>
    </source>
</evidence>
<evidence type="ECO:0000256" key="2">
    <source>
        <dbReference type="SAM" id="Coils"/>
    </source>
</evidence>
<dbReference type="SUPFAM" id="SSF57845">
    <property type="entry name" value="B-box zinc-binding domain"/>
    <property type="match status" value="1"/>
</dbReference>
<organism evidence="5 6">
    <name type="scientific">Holothuria leucospilota</name>
    <name type="common">Black long sea cucumber</name>
    <name type="synonym">Mertensiothuria leucospilota</name>
    <dbReference type="NCBI Taxonomy" id="206669"/>
    <lineage>
        <taxon>Eukaryota</taxon>
        <taxon>Metazoa</taxon>
        <taxon>Echinodermata</taxon>
        <taxon>Eleutherozoa</taxon>
        <taxon>Echinozoa</taxon>
        <taxon>Holothuroidea</taxon>
        <taxon>Aspidochirotacea</taxon>
        <taxon>Aspidochirotida</taxon>
        <taxon>Holothuriidae</taxon>
        <taxon>Holothuria</taxon>
    </lineage>
</organism>
<feature type="coiled-coil region" evidence="2">
    <location>
        <begin position="120"/>
        <end position="147"/>
    </location>
</feature>
<dbReference type="InterPro" id="IPR000315">
    <property type="entry name" value="Znf_B-box"/>
</dbReference>
<evidence type="ECO:0000313" key="5">
    <source>
        <dbReference type="EMBL" id="KAJ8021087.1"/>
    </source>
</evidence>
<dbReference type="AlphaFoldDB" id="A0A9Q0YIU4"/>
<feature type="compositionally biased region" description="Basic and acidic residues" evidence="3">
    <location>
        <begin position="237"/>
        <end position="249"/>
    </location>
</feature>
<dbReference type="PROSITE" id="PS50119">
    <property type="entry name" value="ZF_BBOX"/>
    <property type="match status" value="1"/>
</dbReference>
<dbReference type="OrthoDB" id="342730at2759"/>
<dbReference type="GO" id="GO:0008270">
    <property type="term" value="F:zinc ion binding"/>
    <property type="evidence" value="ECO:0007669"/>
    <property type="project" value="UniProtKB-KW"/>
</dbReference>
<dbReference type="CDD" id="cd19756">
    <property type="entry name" value="Bbox2"/>
    <property type="match status" value="1"/>
</dbReference>
<dbReference type="EMBL" id="JAIZAY010000022">
    <property type="protein sequence ID" value="KAJ8021087.1"/>
    <property type="molecule type" value="Genomic_DNA"/>
</dbReference>
<sequence>MTRSDDYPIIPSEKISDESYLQRVISSQLPHCDTHEQEKVRYYCTQCVQLACQVCATVNHQGHHSLQEVKSKVASVKAQMGTILEQSKSEAIKVQSKLDLTERTNEKIKHQTSFLMRKVNAQYEKVVTKLQCDRNKLLQELRVMESTNCENLRDVGENISQWLNLLENFQKMTRTILEQDKPQEILEMERNIVESFFRLRVDKETITKLPMPAGVYLHFIPAKLTALREACIPRGDERMKGKVGSHNEQKGATSGANSSEKFE</sequence>
<protein>
    <submittedName>
        <fullName evidence="5">E3 ubiquitin-protein ligase TRIM71</fullName>
    </submittedName>
</protein>
<gene>
    <name evidence="5" type="ORF">HOLleu_40857</name>
</gene>
<feature type="region of interest" description="Disordered" evidence="3">
    <location>
        <begin position="237"/>
        <end position="263"/>
    </location>
</feature>
<feature type="compositionally biased region" description="Polar residues" evidence="3">
    <location>
        <begin position="250"/>
        <end position="263"/>
    </location>
</feature>
<keyword evidence="1" id="KW-0862">Zinc</keyword>